<evidence type="ECO:0000313" key="1">
    <source>
        <dbReference type="EMBL" id="DAE18693.1"/>
    </source>
</evidence>
<sequence length="46" mass="5188">MSMKAPAMIIIGNMDMVDSFIVIGFRKRKHTAEKSVQKFVENTLSS</sequence>
<name>A0A8S5QIT4_9CAUD</name>
<accession>A0A8S5QIT4</accession>
<organism evidence="1">
    <name type="scientific">Siphoviridae sp. ctLgc23</name>
    <dbReference type="NCBI Taxonomy" id="2825455"/>
    <lineage>
        <taxon>Viruses</taxon>
        <taxon>Duplodnaviria</taxon>
        <taxon>Heunggongvirae</taxon>
        <taxon>Uroviricota</taxon>
        <taxon>Caudoviricetes</taxon>
    </lineage>
</organism>
<proteinExistence type="predicted"/>
<dbReference type="EMBL" id="BK015660">
    <property type="protein sequence ID" value="DAE18693.1"/>
    <property type="molecule type" value="Genomic_DNA"/>
</dbReference>
<reference evidence="1" key="1">
    <citation type="journal article" date="2021" name="Proc. Natl. Acad. Sci. U.S.A.">
        <title>A Catalog of Tens of Thousands of Viruses from Human Metagenomes Reveals Hidden Associations with Chronic Diseases.</title>
        <authorList>
            <person name="Tisza M.J."/>
            <person name="Buck C.B."/>
        </authorList>
    </citation>
    <scope>NUCLEOTIDE SEQUENCE</scope>
    <source>
        <strain evidence="1">CtLgc23</strain>
    </source>
</reference>
<protein>
    <submittedName>
        <fullName evidence="1">Uncharacterized protein</fullName>
    </submittedName>
</protein>